<protein>
    <submittedName>
        <fullName evidence="1">Uncharacterized protein</fullName>
    </submittedName>
</protein>
<organism evidence="1 2">
    <name type="scientific">Botryotinia narcissicola</name>
    <dbReference type="NCBI Taxonomy" id="278944"/>
    <lineage>
        <taxon>Eukaryota</taxon>
        <taxon>Fungi</taxon>
        <taxon>Dikarya</taxon>
        <taxon>Ascomycota</taxon>
        <taxon>Pezizomycotina</taxon>
        <taxon>Leotiomycetes</taxon>
        <taxon>Helotiales</taxon>
        <taxon>Sclerotiniaceae</taxon>
        <taxon>Botryotinia</taxon>
    </lineage>
</organism>
<sequence>MVFITPDDSKEKANVATYCWAVIGSGPPPTLIPDPQEAISTVHVIYMAPVKPSRYKQSRRLLSTQSAGGCEVKRFPRG</sequence>
<proteinExistence type="predicted"/>
<reference evidence="1 2" key="1">
    <citation type="submission" date="2017-12" db="EMBL/GenBank/DDBJ databases">
        <title>Comparative genomics of Botrytis spp.</title>
        <authorList>
            <person name="Valero-Jimenez C.A."/>
            <person name="Tapia P."/>
            <person name="Veloso J."/>
            <person name="Silva-Moreno E."/>
            <person name="Staats M."/>
            <person name="Valdes J.H."/>
            <person name="Van Kan J.A.L."/>
        </authorList>
    </citation>
    <scope>NUCLEOTIDE SEQUENCE [LARGE SCALE GENOMIC DNA]</scope>
    <source>
        <strain evidence="1 2">MUCL2120</strain>
    </source>
</reference>
<evidence type="ECO:0000313" key="2">
    <source>
        <dbReference type="Proteomes" id="UP000297452"/>
    </source>
</evidence>
<gene>
    <name evidence="1" type="ORF">BOTNAR_1255g00020</name>
</gene>
<keyword evidence="2" id="KW-1185">Reference proteome</keyword>
<dbReference type="OrthoDB" id="10485424at2759"/>
<evidence type="ECO:0000313" key="1">
    <source>
        <dbReference type="EMBL" id="TGO43786.1"/>
    </source>
</evidence>
<dbReference type="Proteomes" id="UP000297452">
    <property type="component" value="Unassembled WGS sequence"/>
</dbReference>
<accession>A0A4Z1H3S7</accession>
<dbReference type="AlphaFoldDB" id="A0A4Z1H3S7"/>
<name>A0A4Z1H3S7_9HELO</name>
<dbReference type="EMBL" id="PQXJ01001249">
    <property type="protein sequence ID" value="TGO43786.1"/>
    <property type="molecule type" value="Genomic_DNA"/>
</dbReference>
<comment type="caution">
    <text evidence="1">The sequence shown here is derived from an EMBL/GenBank/DDBJ whole genome shotgun (WGS) entry which is preliminary data.</text>
</comment>